<dbReference type="Pfam" id="PF10584">
    <property type="entry name" value="Proteasome_A_N"/>
    <property type="match status" value="1"/>
</dbReference>
<dbReference type="GO" id="GO:0019773">
    <property type="term" value="C:proteasome core complex, alpha-subunit complex"/>
    <property type="evidence" value="ECO:0007669"/>
    <property type="project" value="UniProtKB-UniRule"/>
</dbReference>
<dbReference type="InterPro" id="IPR029055">
    <property type="entry name" value="Ntn_hydrolases_N"/>
</dbReference>
<feature type="domain" description="Proteasome alpha-type subunits" evidence="7">
    <location>
        <begin position="9"/>
        <end position="31"/>
    </location>
</feature>
<keyword evidence="4 6" id="KW-0539">Nucleus</keyword>
<evidence type="ECO:0000256" key="2">
    <source>
        <dbReference type="ARBA" id="ARBA00022490"/>
    </source>
</evidence>
<dbReference type="RefSeq" id="XP_022650120.1">
    <property type="nucleotide sequence ID" value="XM_022794385.1"/>
</dbReference>
<dbReference type="AlphaFoldDB" id="A0A7M7JRJ8"/>
<reference evidence="8" key="1">
    <citation type="submission" date="2021-01" db="UniProtKB">
        <authorList>
            <consortium name="EnsemblMetazoa"/>
        </authorList>
    </citation>
    <scope>IDENTIFICATION</scope>
</reference>
<sequence>MSRGTSAGFDRHITIFSPEGRLYQVEYAFKAINQGALTSVGVRGTDTAVVVTQKKVPDKLLDASSIKHIFVITPRIGCVMTGGVADSAAQVQRARFEAANYKYKFGYDIPVDILARRIADICQIYTQNAEMRPLGCSMMLISYDDEQGPMLYKCDPAGYFCGYKATSVGVKQTEAISYLEKKFKKKSDYDQNETIQLAISTLSSVLAMDFKPTDIEVGVVSKSEPRYKELTHAEIETHLTAIAEED</sequence>
<dbReference type="FunCoup" id="A0A7M7JRJ8">
    <property type="interactions" value="1325"/>
</dbReference>
<protein>
    <recommendedName>
        <fullName evidence="6">Proteasome subunit alpha type</fullName>
    </recommendedName>
</protein>
<dbReference type="CDD" id="cd03754">
    <property type="entry name" value="proteasome_alpha_type_6"/>
    <property type="match status" value="1"/>
</dbReference>
<evidence type="ECO:0000256" key="1">
    <source>
        <dbReference type="ARBA" id="ARBA00002000"/>
    </source>
</evidence>
<name>A0A7M7JRJ8_VARDE</name>
<organism evidence="8 9">
    <name type="scientific">Varroa destructor</name>
    <name type="common">Honeybee mite</name>
    <dbReference type="NCBI Taxonomy" id="109461"/>
    <lineage>
        <taxon>Eukaryota</taxon>
        <taxon>Metazoa</taxon>
        <taxon>Ecdysozoa</taxon>
        <taxon>Arthropoda</taxon>
        <taxon>Chelicerata</taxon>
        <taxon>Arachnida</taxon>
        <taxon>Acari</taxon>
        <taxon>Parasitiformes</taxon>
        <taxon>Mesostigmata</taxon>
        <taxon>Gamasina</taxon>
        <taxon>Dermanyssoidea</taxon>
        <taxon>Varroidae</taxon>
        <taxon>Varroa</taxon>
    </lineage>
</organism>
<dbReference type="InterPro" id="IPR050115">
    <property type="entry name" value="Proteasome_alpha"/>
</dbReference>
<dbReference type="SUPFAM" id="SSF56235">
    <property type="entry name" value="N-terminal nucleophile aminohydrolases (Ntn hydrolases)"/>
    <property type="match status" value="1"/>
</dbReference>
<comment type="similarity">
    <text evidence="5 6">Belongs to the peptidase T1A family.</text>
</comment>
<evidence type="ECO:0000313" key="8">
    <source>
        <dbReference type="EnsemblMetazoa" id="XP_022650120"/>
    </source>
</evidence>
<dbReference type="GO" id="GO:0006511">
    <property type="term" value="P:ubiquitin-dependent protein catabolic process"/>
    <property type="evidence" value="ECO:0007669"/>
    <property type="project" value="InterPro"/>
</dbReference>
<evidence type="ECO:0000256" key="3">
    <source>
        <dbReference type="ARBA" id="ARBA00022942"/>
    </source>
</evidence>
<dbReference type="GO" id="GO:0005737">
    <property type="term" value="C:cytoplasm"/>
    <property type="evidence" value="ECO:0007669"/>
    <property type="project" value="UniProtKB-SubCell"/>
</dbReference>
<dbReference type="InterPro" id="IPR034642">
    <property type="entry name" value="Proteasome_subunit_alpha6"/>
</dbReference>
<dbReference type="SMART" id="SM00948">
    <property type="entry name" value="Proteasome_A_N"/>
    <property type="match status" value="1"/>
</dbReference>
<dbReference type="FunFam" id="3.60.20.10:FF:000036">
    <property type="entry name" value="Proteasome subunit alpha type"/>
    <property type="match status" value="1"/>
</dbReference>
<dbReference type="OrthoDB" id="5835702at2759"/>
<dbReference type="InterPro" id="IPR023332">
    <property type="entry name" value="Proteasome_alpha-type"/>
</dbReference>
<dbReference type="PROSITE" id="PS00388">
    <property type="entry name" value="PROTEASOME_ALPHA_1"/>
    <property type="match status" value="1"/>
</dbReference>
<dbReference type="PANTHER" id="PTHR11599">
    <property type="entry name" value="PROTEASOME SUBUNIT ALPHA/BETA"/>
    <property type="match status" value="1"/>
</dbReference>
<dbReference type="Proteomes" id="UP000594260">
    <property type="component" value="Unplaced"/>
</dbReference>
<dbReference type="InParanoid" id="A0A7M7JRJ8"/>
<keyword evidence="2 6" id="KW-0963">Cytoplasm</keyword>
<comment type="function">
    <text evidence="1">The proteasome is a multicatalytic proteinase complex which is characterized by its ability to cleave peptides with Arg, Phe, Tyr, Leu, and Glu adjacent to the leaving group at neutral or slightly basic pH. The proteasome has an ATP-dependent proteolytic activity.</text>
</comment>
<dbReference type="Pfam" id="PF00227">
    <property type="entry name" value="Proteasome"/>
    <property type="match status" value="1"/>
</dbReference>
<dbReference type="InterPro" id="IPR000426">
    <property type="entry name" value="Proteasome_asu_N"/>
</dbReference>
<evidence type="ECO:0000313" key="9">
    <source>
        <dbReference type="Proteomes" id="UP000594260"/>
    </source>
</evidence>
<evidence type="ECO:0000256" key="6">
    <source>
        <dbReference type="RuleBase" id="RU000551"/>
    </source>
</evidence>
<dbReference type="EnsemblMetazoa" id="XM_022794385">
    <property type="protein sequence ID" value="XP_022650120"/>
    <property type="gene ID" value="LOC111245705"/>
</dbReference>
<evidence type="ECO:0000256" key="5">
    <source>
        <dbReference type="PROSITE-ProRule" id="PRU00808"/>
    </source>
</evidence>
<proteinExistence type="inferred from homology"/>
<dbReference type="Gene3D" id="3.60.20.10">
    <property type="entry name" value="Glutamine Phosphoribosylpyrophosphate, subunit 1, domain 1"/>
    <property type="match status" value="1"/>
</dbReference>
<accession>A0A7M7JRJ8</accession>
<dbReference type="OMA" id="YGYDMPV"/>
<evidence type="ECO:0000259" key="7">
    <source>
        <dbReference type="PROSITE" id="PS00388"/>
    </source>
</evidence>
<comment type="subunit">
    <text evidence="6">The 20S proteasome core is composed of 28 subunits that are arranged in four stacked rings, resulting in a barrel-shaped structure. The two end rings are each formed by seven alpha subunits, and the two central rings are each formed by seven beta subunits.</text>
</comment>
<dbReference type="InterPro" id="IPR001353">
    <property type="entry name" value="Proteasome_sua/b"/>
</dbReference>
<dbReference type="GeneID" id="111245705"/>
<dbReference type="PROSITE" id="PS51475">
    <property type="entry name" value="PROTEASOME_ALPHA_2"/>
    <property type="match status" value="1"/>
</dbReference>
<keyword evidence="3 5" id="KW-0647">Proteasome</keyword>
<keyword evidence="9" id="KW-1185">Reference proteome</keyword>
<dbReference type="GO" id="GO:0005634">
    <property type="term" value="C:nucleus"/>
    <property type="evidence" value="ECO:0007669"/>
    <property type="project" value="UniProtKB-SubCell"/>
</dbReference>
<comment type="subcellular location">
    <subcellularLocation>
        <location evidence="6">Cytoplasm</location>
    </subcellularLocation>
    <subcellularLocation>
        <location evidence="6">Nucleus</location>
    </subcellularLocation>
</comment>
<dbReference type="NCBIfam" id="NF003075">
    <property type="entry name" value="PRK03996.1"/>
    <property type="match status" value="1"/>
</dbReference>
<evidence type="ECO:0000256" key="4">
    <source>
        <dbReference type="ARBA" id="ARBA00023242"/>
    </source>
</evidence>
<dbReference type="KEGG" id="vde:111245705"/>